<dbReference type="PANTHER" id="PTHR35090">
    <property type="entry name" value="DNA-DIRECTED RNA POLYMERASE SUBUNIT I"/>
    <property type="match status" value="1"/>
</dbReference>
<protein>
    <recommendedName>
        <fullName evidence="1">4-vinyl reductase 4VR domain-containing protein</fullName>
    </recommendedName>
</protein>
<dbReference type="PANTHER" id="PTHR35090:SF2">
    <property type="entry name" value="ARSR FAMILY TRANSCRIPTIONAL REGULATOR"/>
    <property type="match status" value="1"/>
</dbReference>
<feature type="domain" description="4-vinyl reductase 4VR" evidence="1">
    <location>
        <begin position="316"/>
        <end position="399"/>
    </location>
</feature>
<dbReference type="SUPFAM" id="SSF111126">
    <property type="entry name" value="Ligand-binding domain in the NO signalling and Golgi transport"/>
    <property type="match status" value="2"/>
</dbReference>
<dbReference type="SMART" id="SM00989">
    <property type="entry name" value="V4R"/>
    <property type="match status" value="2"/>
</dbReference>
<sequence length="400" mass="43267">MSIPVSIHADRHLASLGGEPHVFHCHHYNCFLQKSIVDQSALVQHEALLTDAATEVVFAELQALGAHVDTSALFRQLGFGLLDTASLDQHGGIATVQASHYALGWRSKYERSGAPVCFFNAGFIEAVARHRFGHAFTVTETACVAAGAHACHFEVKRGGRASLPPSPGLGAVSTWPARTPFATKTSVDEAAIIQACAGLPLAGNAEGKIDAFGVSLTRHFANYYNLISYRFDAQMNESAGDAATEAARILLKEAGQVCAFHTFGGIMQSAEWDALIKPQCETTEDWVYGMVSVVNALGWGRWSVAALEPARRLELVIDGSYESNGYLAAFGKSNTPRCYLATGGTSGLMNLVYHADIQSRPALTPQFYERTYNEGHFFVAREVECRAMGASQCRFVAERL</sequence>
<dbReference type="InterPro" id="IPR024096">
    <property type="entry name" value="NO_sig/Golgi_transp_ligand-bd"/>
</dbReference>
<dbReference type="Proteomes" id="UP000249061">
    <property type="component" value="Unassembled WGS sequence"/>
</dbReference>
<proteinExistence type="predicted"/>
<gene>
    <name evidence="2" type="ORF">DI536_12965</name>
</gene>
<evidence type="ECO:0000259" key="1">
    <source>
        <dbReference type="SMART" id="SM00989"/>
    </source>
</evidence>
<evidence type="ECO:0000313" key="2">
    <source>
        <dbReference type="EMBL" id="PZR13195.1"/>
    </source>
</evidence>
<organism evidence="2 3">
    <name type="scientific">Archangium gephyra</name>
    <dbReference type="NCBI Taxonomy" id="48"/>
    <lineage>
        <taxon>Bacteria</taxon>
        <taxon>Pseudomonadati</taxon>
        <taxon>Myxococcota</taxon>
        <taxon>Myxococcia</taxon>
        <taxon>Myxococcales</taxon>
        <taxon>Cystobacterineae</taxon>
        <taxon>Archangiaceae</taxon>
        <taxon>Archangium</taxon>
    </lineage>
</organism>
<dbReference type="Gene3D" id="3.30.1380.20">
    <property type="entry name" value="Trafficking protein particle complex subunit 3"/>
    <property type="match status" value="2"/>
</dbReference>
<dbReference type="EMBL" id="QFQP01000010">
    <property type="protein sequence ID" value="PZR13195.1"/>
    <property type="molecule type" value="Genomic_DNA"/>
</dbReference>
<evidence type="ECO:0000313" key="3">
    <source>
        <dbReference type="Proteomes" id="UP000249061"/>
    </source>
</evidence>
<dbReference type="AlphaFoldDB" id="A0A2W5TPE6"/>
<reference evidence="2 3" key="1">
    <citation type="submission" date="2017-08" db="EMBL/GenBank/DDBJ databases">
        <title>Infants hospitalized years apart are colonized by the same room-sourced microbial strains.</title>
        <authorList>
            <person name="Brooks B."/>
            <person name="Olm M.R."/>
            <person name="Firek B.A."/>
            <person name="Baker R."/>
            <person name="Thomas B.C."/>
            <person name="Morowitz M.J."/>
            <person name="Banfield J.F."/>
        </authorList>
    </citation>
    <scope>NUCLEOTIDE SEQUENCE [LARGE SCALE GENOMIC DNA]</scope>
    <source>
        <strain evidence="2">S2_003_000_R2_14</strain>
    </source>
</reference>
<accession>A0A2W5TPE6</accession>
<feature type="domain" description="4-vinyl reductase 4VR" evidence="1">
    <location>
        <begin position="95"/>
        <end position="157"/>
    </location>
</feature>
<dbReference type="InterPro" id="IPR004096">
    <property type="entry name" value="V4R"/>
</dbReference>
<comment type="caution">
    <text evidence="2">The sequence shown here is derived from an EMBL/GenBank/DDBJ whole genome shotgun (WGS) entry which is preliminary data.</text>
</comment>
<dbReference type="Pfam" id="PF02830">
    <property type="entry name" value="V4R"/>
    <property type="match status" value="1"/>
</dbReference>
<name>A0A2W5TPE6_9BACT</name>